<evidence type="ECO:0000313" key="1">
    <source>
        <dbReference type="EMBL" id="RCW40578.1"/>
    </source>
</evidence>
<evidence type="ECO:0000313" key="2">
    <source>
        <dbReference type="Proteomes" id="UP000252415"/>
    </source>
</evidence>
<comment type="caution">
    <text evidence="1">The sequence shown here is derived from an EMBL/GenBank/DDBJ whole genome shotgun (WGS) entry which is preliminary data.</text>
</comment>
<protein>
    <submittedName>
        <fullName evidence="1">Uncharacterized protein</fullName>
    </submittedName>
</protein>
<name>A0A368VJZ8_9BACL</name>
<sequence length="73" mass="8130">MDSSDCDTETSPTSLDISRMNNFLGNGFASNISPVVNSSGVATVIWDDYSYGELHYRVTYQKYSSGTWNTVYI</sequence>
<dbReference type="AlphaFoldDB" id="A0A368VJZ8"/>
<reference evidence="1 2" key="1">
    <citation type="submission" date="2018-07" db="EMBL/GenBank/DDBJ databases">
        <title>Genomic Encyclopedia of Type Strains, Phase III (KMG-III): the genomes of soil and plant-associated and newly described type strains.</title>
        <authorList>
            <person name="Whitman W."/>
        </authorList>
    </citation>
    <scope>NUCLEOTIDE SEQUENCE [LARGE SCALE GENOMIC DNA]</scope>
    <source>
        <strain evidence="1 2">CECT 7506</strain>
    </source>
</reference>
<dbReference type="EMBL" id="QPJD01000032">
    <property type="protein sequence ID" value="RCW40578.1"/>
    <property type="molecule type" value="Genomic_DNA"/>
</dbReference>
<gene>
    <name evidence="1" type="ORF">DFP97_13212</name>
</gene>
<organism evidence="1 2">
    <name type="scientific">Paenibacillus prosopidis</name>
    <dbReference type="NCBI Taxonomy" id="630520"/>
    <lineage>
        <taxon>Bacteria</taxon>
        <taxon>Bacillati</taxon>
        <taxon>Bacillota</taxon>
        <taxon>Bacilli</taxon>
        <taxon>Bacillales</taxon>
        <taxon>Paenibacillaceae</taxon>
        <taxon>Paenibacillus</taxon>
    </lineage>
</organism>
<proteinExistence type="predicted"/>
<keyword evidence="2" id="KW-1185">Reference proteome</keyword>
<accession>A0A368VJZ8</accession>
<dbReference type="Proteomes" id="UP000252415">
    <property type="component" value="Unassembled WGS sequence"/>
</dbReference>